<evidence type="ECO:0000256" key="3">
    <source>
        <dbReference type="ARBA" id="ARBA00022475"/>
    </source>
</evidence>
<feature type="transmembrane region" description="Helical" evidence="8">
    <location>
        <begin position="86"/>
        <end position="108"/>
    </location>
</feature>
<dbReference type="OrthoDB" id="7426601at2"/>
<proteinExistence type="inferred from homology"/>
<keyword evidence="10" id="KW-1185">Reference proteome</keyword>
<dbReference type="InterPro" id="IPR007227">
    <property type="entry name" value="Cell_shape_determining_MreD"/>
</dbReference>
<evidence type="ECO:0000256" key="5">
    <source>
        <dbReference type="ARBA" id="ARBA00022960"/>
    </source>
</evidence>
<accession>A0A4T3EZ63</accession>
<dbReference type="GO" id="GO:0008360">
    <property type="term" value="P:regulation of cell shape"/>
    <property type="evidence" value="ECO:0007669"/>
    <property type="project" value="UniProtKB-KW"/>
</dbReference>
<dbReference type="GO" id="GO:0005886">
    <property type="term" value="C:plasma membrane"/>
    <property type="evidence" value="ECO:0007669"/>
    <property type="project" value="UniProtKB-SubCell"/>
</dbReference>
<keyword evidence="3" id="KW-1003">Cell membrane</keyword>
<keyword evidence="7 8" id="KW-0472">Membrane</keyword>
<keyword evidence="4 8" id="KW-0812">Transmembrane</keyword>
<evidence type="ECO:0000256" key="8">
    <source>
        <dbReference type="SAM" id="Phobius"/>
    </source>
</evidence>
<dbReference type="Proteomes" id="UP000309389">
    <property type="component" value="Unassembled WGS sequence"/>
</dbReference>
<organism evidence="9 10">
    <name type="scientific">Alteraurantiacibacter aquimixticola</name>
    <dbReference type="NCBI Taxonomy" id="2489173"/>
    <lineage>
        <taxon>Bacteria</taxon>
        <taxon>Pseudomonadati</taxon>
        <taxon>Pseudomonadota</taxon>
        <taxon>Alphaproteobacteria</taxon>
        <taxon>Sphingomonadales</taxon>
        <taxon>Erythrobacteraceae</taxon>
        <taxon>Alteraurantiacibacter</taxon>
    </lineage>
</organism>
<evidence type="ECO:0000256" key="7">
    <source>
        <dbReference type="ARBA" id="ARBA00023136"/>
    </source>
</evidence>
<evidence type="ECO:0000313" key="9">
    <source>
        <dbReference type="EMBL" id="TIX50029.1"/>
    </source>
</evidence>
<protein>
    <submittedName>
        <fullName evidence="9">Rod shape-determining protein MreD</fullName>
    </submittedName>
</protein>
<evidence type="ECO:0000256" key="2">
    <source>
        <dbReference type="ARBA" id="ARBA00007776"/>
    </source>
</evidence>
<feature type="transmembrane region" description="Helical" evidence="8">
    <location>
        <begin position="45"/>
        <end position="66"/>
    </location>
</feature>
<dbReference type="RefSeq" id="WP_136693049.1">
    <property type="nucleotide sequence ID" value="NZ_SSHH01000002.1"/>
</dbReference>
<evidence type="ECO:0000313" key="10">
    <source>
        <dbReference type="Proteomes" id="UP000309389"/>
    </source>
</evidence>
<evidence type="ECO:0000256" key="4">
    <source>
        <dbReference type="ARBA" id="ARBA00022692"/>
    </source>
</evidence>
<comment type="similarity">
    <text evidence="2">Belongs to the MreD family.</text>
</comment>
<reference evidence="9 10" key="1">
    <citation type="submission" date="2019-04" db="EMBL/GenBank/DDBJ databases">
        <title>Altererythrobacter aquimixticola sp. nov., isolated from sediment of junction between the ocean and a freshwater spring.</title>
        <authorList>
            <person name="Yoon J.-H."/>
        </authorList>
    </citation>
    <scope>NUCLEOTIDE SEQUENCE [LARGE SCALE GENOMIC DNA]</scope>
    <source>
        <strain evidence="9 10">SSKS-13</strain>
    </source>
</reference>
<evidence type="ECO:0000256" key="6">
    <source>
        <dbReference type="ARBA" id="ARBA00022989"/>
    </source>
</evidence>
<dbReference type="AlphaFoldDB" id="A0A4T3EZ63"/>
<name>A0A4T3EZ63_9SPHN</name>
<dbReference type="Pfam" id="PF04093">
    <property type="entry name" value="MreD"/>
    <property type="match status" value="1"/>
</dbReference>
<keyword evidence="6 8" id="KW-1133">Transmembrane helix</keyword>
<gene>
    <name evidence="9" type="ORF">E5222_06935</name>
</gene>
<comment type="caution">
    <text evidence="9">The sequence shown here is derived from an EMBL/GenBank/DDBJ whole genome shotgun (WGS) entry which is preliminary data.</text>
</comment>
<keyword evidence="5" id="KW-0133">Cell shape</keyword>
<dbReference type="EMBL" id="SSHH01000002">
    <property type="protein sequence ID" value="TIX50029.1"/>
    <property type="molecule type" value="Genomic_DNA"/>
</dbReference>
<feature type="transmembrane region" description="Helical" evidence="8">
    <location>
        <begin position="120"/>
        <end position="139"/>
    </location>
</feature>
<evidence type="ECO:0000256" key="1">
    <source>
        <dbReference type="ARBA" id="ARBA00004651"/>
    </source>
</evidence>
<sequence>MEQFNPRARRDAYGNKINRDHSPVLAHGIPWATILIGSLTPMLPVIAAAPVLPPMGLMFLIAWHLLRPGLLPLWAGLPLGLFDDLYSGQPFGSGIMLFSLTLIALDLLEMRFPWRSFWQNWLAAAAIIITYLLVAALVSGAQMTLLRMGVIAPQLLLSIVLFPIIASIVALLDRIRLLRVRRIG</sequence>
<comment type="subcellular location">
    <subcellularLocation>
        <location evidence="1">Cell membrane</location>
        <topology evidence="1">Multi-pass membrane protein</topology>
    </subcellularLocation>
</comment>
<feature type="transmembrane region" description="Helical" evidence="8">
    <location>
        <begin position="151"/>
        <end position="172"/>
    </location>
</feature>